<keyword evidence="5" id="KW-1185">Reference proteome</keyword>
<dbReference type="PANTHER" id="PTHR12469:SF2">
    <property type="entry name" value="SUCCINATE DEHYDROGENASE ASSEMBLY FACTOR 2, MITOCHONDRIAL"/>
    <property type="match status" value="1"/>
</dbReference>
<comment type="caution">
    <text evidence="4">The sequence shown here is derived from an EMBL/GenBank/DDBJ whole genome shotgun (WGS) entry which is preliminary data.</text>
</comment>
<dbReference type="PANTHER" id="PTHR12469">
    <property type="entry name" value="PROTEIN EMI5 HOMOLOG, MITOCHONDRIAL"/>
    <property type="match status" value="1"/>
</dbReference>
<dbReference type="RefSeq" id="WP_263952639.1">
    <property type="nucleotide sequence ID" value="NZ_JAOYFC010000001.1"/>
</dbReference>
<evidence type="ECO:0000256" key="3">
    <source>
        <dbReference type="ARBA" id="ARBA00023186"/>
    </source>
</evidence>
<evidence type="ECO:0000313" key="5">
    <source>
        <dbReference type="Proteomes" id="UP001208041"/>
    </source>
</evidence>
<proteinExistence type="inferred from homology"/>
<dbReference type="SUPFAM" id="SSF109910">
    <property type="entry name" value="YgfY-like"/>
    <property type="match status" value="1"/>
</dbReference>
<evidence type="ECO:0000256" key="2">
    <source>
        <dbReference type="ARBA" id="ARBA00019418"/>
    </source>
</evidence>
<dbReference type="InterPro" id="IPR036714">
    <property type="entry name" value="SDH_sf"/>
</dbReference>
<evidence type="ECO:0000313" key="4">
    <source>
        <dbReference type="EMBL" id="MCV6823806.1"/>
    </source>
</evidence>
<dbReference type="GO" id="GO:0006099">
    <property type="term" value="P:tricarboxylic acid cycle"/>
    <property type="evidence" value="ECO:0007669"/>
    <property type="project" value="TreeGrafter"/>
</dbReference>
<dbReference type="Gene3D" id="1.10.150.250">
    <property type="entry name" value="Flavinator of succinate dehydrogenase"/>
    <property type="match status" value="1"/>
</dbReference>
<reference evidence="4" key="1">
    <citation type="submission" date="2022-10" db="EMBL/GenBank/DDBJ databases">
        <authorList>
            <person name="Yue Y."/>
        </authorList>
    </citation>
    <scope>NUCLEOTIDE SEQUENCE</scope>
    <source>
        <strain evidence="4">Z654</strain>
    </source>
</reference>
<dbReference type="Proteomes" id="UP001208041">
    <property type="component" value="Unassembled WGS sequence"/>
</dbReference>
<dbReference type="EMBL" id="JAOYFC010000001">
    <property type="protein sequence ID" value="MCV6823806.1"/>
    <property type="molecule type" value="Genomic_DNA"/>
</dbReference>
<dbReference type="AlphaFoldDB" id="A0AAE3IZJ2"/>
<comment type="similarity">
    <text evidence="1">Belongs to the SdhE FAD assembly factor family.</text>
</comment>
<dbReference type="Pfam" id="PF03937">
    <property type="entry name" value="Sdh5"/>
    <property type="match status" value="1"/>
</dbReference>
<sequence length="97" mass="11457">MDIPKESLTPAPDETRENRIKRLKMRSWRRGTKEMDMILGPFSDTEIDSMSDTELDLYDALLWENDQELYTWVNGSVDAPEKYNQMISVIYKHKLSK</sequence>
<gene>
    <name evidence="4" type="ORF">OH136_04485</name>
</gene>
<name>A0AAE3IZJ2_9RHOB</name>
<evidence type="ECO:0000256" key="1">
    <source>
        <dbReference type="ARBA" id="ARBA00008571"/>
    </source>
</evidence>
<organism evidence="4 5">
    <name type="scientific">Halocynthiibacter halioticoli</name>
    <dbReference type="NCBI Taxonomy" id="2986804"/>
    <lineage>
        <taxon>Bacteria</taxon>
        <taxon>Pseudomonadati</taxon>
        <taxon>Pseudomonadota</taxon>
        <taxon>Alphaproteobacteria</taxon>
        <taxon>Rhodobacterales</taxon>
        <taxon>Paracoccaceae</taxon>
        <taxon>Halocynthiibacter</taxon>
    </lineage>
</organism>
<protein>
    <recommendedName>
        <fullName evidence="2">FAD assembly factor SdhE</fullName>
    </recommendedName>
</protein>
<accession>A0AAE3IZJ2</accession>
<dbReference type="InterPro" id="IPR005631">
    <property type="entry name" value="SDH"/>
</dbReference>
<keyword evidence="3" id="KW-0143">Chaperone</keyword>